<keyword evidence="11 17" id="KW-1133">Transmembrane helix</keyword>
<feature type="transmembrane region" description="Helical" evidence="17">
    <location>
        <begin position="50"/>
        <end position="77"/>
    </location>
</feature>
<dbReference type="GO" id="GO:0042773">
    <property type="term" value="P:ATP synthesis coupled electron transport"/>
    <property type="evidence" value="ECO:0007669"/>
    <property type="project" value="InterPro"/>
</dbReference>
<feature type="transmembrane region" description="Helical" evidence="17">
    <location>
        <begin position="239"/>
        <end position="261"/>
    </location>
</feature>
<evidence type="ECO:0000256" key="5">
    <source>
        <dbReference type="ARBA" id="ARBA00022448"/>
    </source>
</evidence>
<organism evidence="21">
    <name type="scientific">Aposthonia japonica</name>
    <dbReference type="NCBI Taxonomy" id="911381"/>
    <lineage>
        <taxon>Eukaryota</taxon>
        <taxon>Metazoa</taxon>
        <taxon>Ecdysozoa</taxon>
        <taxon>Arthropoda</taxon>
        <taxon>Hexapoda</taxon>
        <taxon>Insecta</taxon>
        <taxon>Pterygota</taxon>
        <taxon>Neoptera</taxon>
        <taxon>Polyneoptera</taxon>
        <taxon>Embioptera</taxon>
        <taxon>Oligotomidae</taxon>
        <taxon>Aposthonia</taxon>
    </lineage>
</organism>
<keyword evidence="7 17" id="KW-0812">Transmembrane</keyword>
<dbReference type="Pfam" id="PF00361">
    <property type="entry name" value="Proton_antipo_M"/>
    <property type="match status" value="1"/>
</dbReference>
<keyword evidence="5 17" id="KW-0813">Transport</keyword>
<feature type="domain" description="NADH:quinone oxidoreductase/Mrp antiporter transmembrane" evidence="18">
    <location>
        <begin position="106"/>
        <end position="382"/>
    </location>
</feature>
<sequence length="575" mass="65569">MVLLLIVMIGVGLGILGICFSYFGVFMLGNSVLFMYEWEFKNMFYSEMEFVFFFDWLGFMFSGLVMLISSMIMLYSVWYMSGDLMIKRFIYLVLMFVFSMLMVILSPNLISILFGWDGLGLVSYCLIIYYNNWSSYVSGMITVMFNRLGDIGILLSIGYMLGIGDWNMIVFLGEDYVGGKFILGLFIILAGMTKSAQIPFCSWLPIAMAAPTPVSSLVHSSTLVTAGVYLLIRYSELLGYLGFMSLMLVGILTMILSGMVANYEYDLSSVIALSTLSQLGLMFFTVSLGMIGMAFFHLVMHALFKAMLFMCSGILIHSMGGLQDIRYMGGLYKNMPEILLLILVSSFSLMGVPFFMGFYSKDLIMEVCMMRELNLFVWLMLMISVSLTVSYTVRIYVYIVFGVNNYLCMYMYSEGISDLLIVSSWILMFLIVIMGKCMLNIMFPYLNMIILGDLMSGEVIFFLLMGVISGLFLYSDVSCEMSMVFLKMKIYFFFIFLGNFIYMPSLSLWGSLSFMNIGYFSIKIIDKGWLELFGGQGLFGLLMFLGFKVQWFQEGELVKYFTMFVFLMLVIFMSF</sequence>
<dbReference type="EMBL" id="AB639034">
    <property type="protein sequence ID" value="BAL70369.1"/>
    <property type="molecule type" value="Genomic_DNA"/>
</dbReference>
<dbReference type="GO" id="GO:0003954">
    <property type="term" value="F:NADH dehydrogenase activity"/>
    <property type="evidence" value="ECO:0007669"/>
    <property type="project" value="TreeGrafter"/>
</dbReference>
<comment type="subcellular location">
    <subcellularLocation>
        <location evidence="2">Mitochondrion inner membrane</location>
        <topology evidence="2">Multi-pass membrane protein</topology>
    </subcellularLocation>
</comment>
<dbReference type="EC" id="7.1.1.2" evidence="3 17"/>
<keyword evidence="15 17" id="KW-0472">Membrane</keyword>
<feature type="transmembrane region" description="Helical" evidence="17">
    <location>
        <begin position="212"/>
        <end position="232"/>
    </location>
</feature>
<dbReference type="PRINTS" id="PR01434">
    <property type="entry name" value="NADHDHGNASE5"/>
</dbReference>
<feature type="transmembrane region" description="Helical" evidence="17">
    <location>
        <begin position="151"/>
        <end position="169"/>
    </location>
</feature>
<comment type="similarity">
    <text evidence="17">Belongs to the complex I subunit 5 family.</text>
</comment>
<evidence type="ECO:0000256" key="2">
    <source>
        <dbReference type="ARBA" id="ARBA00004448"/>
    </source>
</evidence>
<evidence type="ECO:0000256" key="7">
    <source>
        <dbReference type="ARBA" id="ARBA00022692"/>
    </source>
</evidence>
<evidence type="ECO:0000259" key="20">
    <source>
        <dbReference type="Pfam" id="PF06455"/>
    </source>
</evidence>
<feature type="domain" description="NADH dehydrogenase subunit 5 C-terminal" evidence="20">
    <location>
        <begin position="391"/>
        <end position="574"/>
    </location>
</feature>
<protein>
    <recommendedName>
        <fullName evidence="4 17">NADH-ubiquinone oxidoreductase chain 5</fullName>
        <ecNumber evidence="3 17">7.1.1.2</ecNumber>
    </recommendedName>
</protein>
<evidence type="ECO:0000259" key="18">
    <source>
        <dbReference type="Pfam" id="PF00361"/>
    </source>
</evidence>
<dbReference type="PANTHER" id="PTHR42829:SF2">
    <property type="entry name" value="NADH-UBIQUINONE OXIDOREDUCTASE CHAIN 5"/>
    <property type="match status" value="1"/>
</dbReference>
<gene>
    <name evidence="21" type="primary">ND5</name>
</gene>
<keyword evidence="8" id="KW-0999">Mitochondrion inner membrane</keyword>
<evidence type="ECO:0000256" key="9">
    <source>
        <dbReference type="ARBA" id="ARBA00022967"/>
    </source>
</evidence>
<dbReference type="GO" id="GO:0015990">
    <property type="term" value="P:electron transport coupled proton transport"/>
    <property type="evidence" value="ECO:0007669"/>
    <property type="project" value="TreeGrafter"/>
</dbReference>
<feature type="transmembrane region" description="Helical" evidence="17">
    <location>
        <begin position="425"/>
        <end position="447"/>
    </location>
</feature>
<keyword evidence="13 17" id="KW-0830">Ubiquinone</keyword>
<evidence type="ECO:0000256" key="4">
    <source>
        <dbReference type="ARBA" id="ARBA00021096"/>
    </source>
</evidence>
<feature type="transmembrane region" description="Helical" evidence="17">
    <location>
        <begin position="459"/>
        <end position="478"/>
    </location>
</feature>
<keyword evidence="14 17" id="KW-0496">Mitochondrion</keyword>
<evidence type="ECO:0000256" key="3">
    <source>
        <dbReference type="ARBA" id="ARBA00012944"/>
    </source>
</evidence>
<feature type="transmembrane region" description="Helical" evidence="17">
    <location>
        <begin position="89"/>
        <end position="105"/>
    </location>
</feature>
<keyword evidence="9" id="KW-1278">Translocase</keyword>
<evidence type="ECO:0000256" key="8">
    <source>
        <dbReference type="ARBA" id="ARBA00022792"/>
    </source>
</evidence>
<evidence type="ECO:0000313" key="21">
    <source>
        <dbReference type="EMBL" id="BAL70369.1"/>
    </source>
</evidence>
<evidence type="ECO:0000256" key="15">
    <source>
        <dbReference type="ARBA" id="ARBA00023136"/>
    </source>
</evidence>
<evidence type="ECO:0000259" key="19">
    <source>
        <dbReference type="Pfam" id="PF00662"/>
    </source>
</evidence>
<keyword evidence="6" id="KW-0679">Respiratory chain</keyword>
<name>H7CD22_9NEOP</name>
<comment type="catalytic activity">
    <reaction evidence="16 17">
        <text>a ubiquinone + NADH + 5 H(+)(in) = a ubiquinol + NAD(+) + 4 H(+)(out)</text>
        <dbReference type="Rhea" id="RHEA:29091"/>
        <dbReference type="Rhea" id="RHEA-COMP:9565"/>
        <dbReference type="Rhea" id="RHEA-COMP:9566"/>
        <dbReference type="ChEBI" id="CHEBI:15378"/>
        <dbReference type="ChEBI" id="CHEBI:16389"/>
        <dbReference type="ChEBI" id="CHEBI:17976"/>
        <dbReference type="ChEBI" id="CHEBI:57540"/>
        <dbReference type="ChEBI" id="CHEBI:57945"/>
        <dbReference type="EC" id="7.1.1.2"/>
    </reaction>
</comment>
<dbReference type="InterPro" id="IPR003945">
    <property type="entry name" value="NU5C-like"/>
</dbReference>
<feature type="transmembrane region" description="Helical" evidence="17">
    <location>
        <begin position="298"/>
        <end position="318"/>
    </location>
</feature>
<dbReference type="InterPro" id="IPR001516">
    <property type="entry name" value="Proton_antipo_N"/>
</dbReference>
<feature type="transmembrane region" description="Helical" evidence="17">
    <location>
        <begin position="372"/>
        <end position="389"/>
    </location>
</feature>
<evidence type="ECO:0000256" key="6">
    <source>
        <dbReference type="ARBA" id="ARBA00022660"/>
    </source>
</evidence>
<evidence type="ECO:0000256" key="14">
    <source>
        <dbReference type="ARBA" id="ARBA00023128"/>
    </source>
</evidence>
<dbReference type="Pfam" id="PF06455">
    <property type="entry name" value="NADH5_C"/>
    <property type="match status" value="1"/>
</dbReference>
<evidence type="ECO:0000256" key="13">
    <source>
        <dbReference type="ARBA" id="ARBA00023075"/>
    </source>
</evidence>
<feature type="transmembrane region" description="Helical" evidence="17">
    <location>
        <begin position="338"/>
        <end position="360"/>
    </location>
</feature>
<feature type="transmembrane region" description="Helical" evidence="17">
    <location>
        <begin position="490"/>
        <end position="509"/>
    </location>
</feature>
<dbReference type="GO" id="GO:0008137">
    <property type="term" value="F:NADH dehydrogenase (ubiquinone) activity"/>
    <property type="evidence" value="ECO:0007669"/>
    <property type="project" value="UniProtKB-EC"/>
</dbReference>
<dbReference type="InterPro" id="IPR001750">
    <property type="entry name" value="ND/Mrp_TM"/>
</dbReference>
<keyword evidence="10" id="KW-0249">Electron transport</keyword>
<feature type="transmembrane region" description="Helical" evidence="17">
    <location>
        <begin position="6"/>
        <end position="29"/>
    </location>
</feature>
<feature type="transmembrane region" description="Helical" evidence="17">
    <location>
        <begin position="267"/>
        <end position="291"/>
    </location>
</feature>
<accession>H7CD22</accession>
<feature type="transmembrane region" description="Helical" evidence="17">
    <location>
        <begin position="181"/>
        <end position="206"/>
    </location>
</feature>
<feature type="transmembrane region" description="Helical" evidence="17">
    <location>
        <begin position="529"/>
        <end position="545"/>
    </location>
</feature>
<dbReference type="Pfam" id="PF00662">
    <property type="entry name" value="Proton_antipo_N"/>
    <property type="match status" value="1"/>
</dbReference>
<keyword evidence="12 17" id="KW-0520">NAD</keyword>
<dbReference type="InterPro" id="IPR010934">
    <property type="entry name" value="NADH_DH_su5_C"/>
</dbReference>
<geneLocation type="mitochondrion" evidence="21"/>
<evidence type="ECO:0000256" key="17">
    <source>
        <dbReference type="RuleBase" id="RU003404"/>
    </source>
</evidence>
<feature type="transmembrane region" description="Helical" evidence="17">
    <location>
        <begin position="557"/>
        <end position="574"/>
    </location>
</feature>
<reference evidence="21" key="1">
    <citation type="journal article" date="2012" name="Genome">
        <title>Novel gene rearrangements in the mitochondrial genome of a webspinner, Aposthonia japonica (Insecta: Embioptera).</title>
        <authorList>
            <person name="Komoto N."/>
            <person name="Yukuhiro K."/>
            <person name="Tomita S."/>
        </authorList>
    </citation>
    <scope>NUCLEOTIDE SEQUENCE</scope>
</reference>
<evidence type="ECO:0000256" key="12">
    <source>
        <dbReference type="ARBA" id="ARBA00023027"/>
    </source>
</evidence>
<evidence type="ECO:0000256" key="10">
    <source>
        <dbReference type="ARBA" id="ARBA00022982"/>
    </source>
</evidence>
<dbReference type="AlphaFoldDB" id="H7CD22"/>
<comment type="function">
    <text evidence="1">Core subunit of the mitochondrial membrane respiratory chain NADH dehydrogenase (Complex I) that is believed to belong to the minimal assembly required for catalysis. Complex I functions in the transfer of electrons from NADH to the respiratory chain. The immediate electron acceptor for the enzyme is believed to be ubiquinone.</text>
</comment>
<comment type="function">
    <text evidence="17">Core subunit of the mitochondrial membrane respiratory chain NADH dehydrogenase (Complex I) which catalyzes electron transfer from NADH through the respiratory chain, using ubiquinone as an electron acceptor. Essential for the catalytic activity and assembly of complex I.</text>
</comment>
<dbReference type="PANTHER" id="PTHR42829">
    <property type="entry name" value="NADH-UBIQUINONE OXIDOREDUCTASE CHAIN 5"/>
    <property type="match status" value="1"/>
</dbReference>
<feature type="domain" description="NADH-Ubiquinone oxidoreductase (complex I) chain 5 N-terminal" evidence="19">
    <location>
        <begin position="48"/>
        <end position="89"/>
    </location>
</feature>
<proteinExistence type="inferred from homology"/>
<evidence type="ECO:0000256" key="11">
    <source>
        <dbReference type="ARBA" id="ARBA00022989"/>
    </source>
</evidence>
<dbReference type="GO" id="GO:0005743">
    <property type="term" value="C:mitochondrial inner membrane"/>
    <property type="evidence" value="ECO:0007669"/>
    <property type="project" value="UniProtKB-SubCell"/>
</dbReference>
<evidence type="ECO:0000256" key="16">
    <source>
        <dbReference type="ARBA" id="ARBA00049551"/>
    </source>
</evidence>
<evidence type="ECO:0000256" key="1">
    <source>
        <dbReference type="ARBA" id="ARBA00003257"/>
    </source>
</evidence>